<gene>
    <name evidence="2" type="primary">rph_1</name>
    <name evidence="2" type="ORF">JGUZn3_02620</name>
</gene>
<proteinExistence type="predicted"/>
<dbReference type="Gene3D" id="3.30.230.70">
    <property type="entry name" value="GHMP Kinase, N-terminal domain"/>
    <property type="match status" value="1"/>
</dbReference>
<organism evidence="2 3">
    <name type="scientific">Entomobacter blattae</name>
    <dbReference type="NCBI Taxonomy" id="2762277"/>
    <lineage>
        <taxon>Bacteria</taxon>
        <taxon>Pseudomonadati</taxon>
        <taxon>Pseudomonadota</taxon>
        <taxon>Alphaproteobacteria</taxon>
        <taxon>Acetobacterales</taxon>
        <taxon>Acetobacteraceae</taxon>
        <taxon>Entomobacter</taxon>
    </lineage>
</organism>
<evidence type="ECO:0000313" key="3">
    <source>
        <dbReference type="Proteomes" id="UP000516349"/>
    </source>
</evidence>
<dbReference type="InterPro" id="IPR027408">
    <property type="entry name" value="PNPase/RNase_PH_dom_sf"/>
</dbReference>
<keyword evidence="2" id="KW-0548">Nucleotidyltransferase</keyword>
<dbReference type="EC" id="2.7.7.56" evidence="2"/>
<dbReference type="InterPro" id="IPR020568">
    <property type="entry name" value="Ribosomal_Su5_D2-typ_SF"/>
</dbReference>
<evidence type="ECO:0000313" key="2">
    <source>
        <dbReference type="EMBL" id="QNT77520.1"/>
    </source>
</evidence>
<keyword evidence="1" id="KW-0698">rRNA processing</keyword>
<evidence type="ECO:0000256" key="1">
    <source>
        <dbReference type="ARBA" id="ARBA00022552"/>
    </source>
</evidence>
<dbReference type="Proteomes" id="UP000516349">
    <property type="component" value="Chromosome"/>
</dbReference>
<keyword evidence="3" id="KW-1185">Reference proteome</keyword>
<sequence>MGEMTITLDCDVINADGGTRCASITGAWVALYLAFDFLLQKKPLQYHPITGQISAVSCGLDTHGPLAWLSHKVKAGYKNKLCGGLCSVFVKN</sequence>
<dbReference type="KEGG" id="ebla:JGUZn3_02620"/>
<dbReference type="AlphaFoldDB" id="A0A7H1NP10"/>
<accession>A0A7H1NP10</accession>
<dbReference type="InterPro" id="IPR018336">
    <property type="entry name" value="RNase_PH_CS"/>
</dbReference>
<dbReference type="EMBL" id="CP060244">
    <property type="protein sequence ID" value="QNT77520.1"/>
    <property type="molecule type" value="Genomic_DNA"/>
</dbReference>
<dbReference type="GO" id="GO:0006364">
    <property type="term" value="P:rRNA processing"/>
    <property type="evidence" value="ECO:0007669"/>
    <property type="project" value="UniProtKB-KW"/>
</dbReference>
<keyword evidence="2" id="KW-0808">Transferase</keyword>
<dbReference type="PROSITE" id="PS01277">
    <property type="entry name" value="RIBONUCLEASE_PH"/>
    <property type="match status" value="1"/>
</dbReference>
<name>A0A7H1NP10_9PROT</name>
<protein>
    <submittedName>
        <fullName evidence="2">Ribonuclease PH</fullName>
        <ecNumber evidence="2">2.7.7.56</ecNumber>
    </submittedName>
</protein>
<dbReference type="SUPFAM" id="SSF54211">
    <property type="entry name" value="Ribosomal protein S5 domain 2-like"/>
    <property type="match status" value="1"/>
</dbReference>
<reference evidence="2 3" key="1">
    <citation type="submission" date="2020-08" db="EMBL/GenBank/DDBJ databases">
        <title>Complete genome sequence of Entomobacter blattae G55GP.</title>
        <authorList>
            <person name="Poehlein A."/>
            <person name="Guzman J."/>
            <person name="Daniel R."/>
            <person name="Vilcinskas A."/>
        </authorList>
    </citation>
    <scope>NUCLEOTIDE SEQUENCE [LARGE SCALE GENOMIC DNA]</scope>
    <source>
        <strain evidence="2 3">G55GP</strain>
    </source>
</reference>
<dbReference type="GO" id="GO:0009022">
    <property type="term" value="F:tRNA nucleotidyltransferase activity"/>
    <property type="evidence" value="ECO:0007669"/>
    <property type="project" value="UniProtKB-EC"/>
</dbReference>